<feature type="domain" description="SGNH hydrolase-type esterase" evidence="2">
    <location>
        <begin position="35"/>
        <end position="214"/>
    </location>
</feature>
<evidence type="ECO:0000256" key="1">
    <source>
        <dbReference type="SAM" id="Coils"/>
    </source>
</evidence>
<dbReference type="Gene3D" id="3.40.50.1110">
    <property type="entry name" value="SGNH hydrolase"/>
    <property type="match status" value="1"/>
</dbReference>
<name>A0A2W7IHR3_9FLAO</name>
<keyword evidence="4" id="KW-1185">Reference proteome</keyword>
<evidence type="ECO:0000259" key="2">
    <source>
        <dbReference type="Pfam" id="PF13472"/>
    </source>
</evidence>
<feature type="coiled-coil region" evidence="1">
    <location>
        <begin position="107"/>
        <end position="134"/>
    </location>
</feature>
<proteinExistence type="predicted"/>
<dbReference type="Proteomes" id="UP000249542">
    <property type="component" value="Unassembled WGS sequence"/>
</dbReference>
<keyword evidence="1" id="KW-0175">Coiled coil</keyword>
<dbReference type="CDD" id="cd01832">
    <property type="entry name" value="SGNH_hydrolase_like_1"/>
    <property type="match status" value="1"/>
</dbReference>
<evidence type="ECO:0000313" key="4">
    <source>
        <dbReference type="Proteomes" id="UP000249542"/>
    </source>
</evidence>
<dbReference type="PROSITE" id="PS51257">
    <property type="entry name" value="PROKAR_LIPOPROTEIN"/>
    <property type="match status" value="1"/>
</dbReference>
<sequence>MGLKKIFIIISVLSLFGCKVSQQKLATKDNLNYLALGDSYTIGESVEEDGRWPVQLVKELNGDNFSFNPPKIIAQTGWRTDDLFQAMKDEPAKEQYDLVSVLIGVNNQYQNKELEQYKKELKRILENAILYAKRGNESVFMLSIPNYGVTPFGLTSGKENIGEELKEYDKIAQEICASLEIPFYNITDISLEAETNKTLVANDGLHPSEKMYRRWVVRILPQVKDLLNN</sequence>
<dbReference type="InterPro" id="IPR036514">
    <property type="entry name" value="SGNH_hydro_sf"/>
</dbReference>
<reference evidence="3 4" key="1">
    <citation type="submission" date="2018-06" db="EMBL/GenBank/DDBJ databases">
        <title>Genomic Encyclopedia of Archaeal and Bacterial Type Strains, Phase II (KMG-II): from individual species to whole genera.</title>
        <authorList>
            <person name="Goeker M."/>
        </authorList>
    </citation>
    <scope>NUCLEOTIDE SEQUENCE [LARGE SCALE GENOMIC DNA]</scope>
    <source>
        <strain evidence="3 4">DSM 15361</strain>
    </source>
</reference>
<accession>A0A2W7IHR3</accession>
<dbReference type="EMBL" id="QKYV01000007">
    <property type="protein sequence ID" value="PZW38847.1"/>
    <property type="molecule type" value="Genomic_DNA"/>
</dbReference>
<organism evidence="3 4">
    <name type="scientific">Mesonia algae</name>
    <dbReference type="NCBI Taxonomy" id="213248"/>
    <lineage>
        <taxon>Bacteria</taxon>
        <taxon>Pseudomonadati</taxon>
        <taxon>Bacteroidota</taxon>
        <taxon>Flavobacteriia</taxon>
        <taxon>Flavobacteriales</taxon>
        <taxon>Flavobacteriaceae</taxon>
        <taxon>Mesonia</taxon>
    </lineage>
</organism>
<evidence type="ECO:0000313" key="3">
    <source>
        <dbReference type="EMBL" id="PZW38847.1"/>
    </source>
</evidence>
<comment type="caution">
    <text evidence="3">The sequence shown here is derived from an EMBL/GenBank/DDBJ whole genome shotgun (WGS) entry which is preliminary data.</text>
</comment>
<dbReference type="AlphaFoldDB" id="A0A2W7IHR3"/>
<dbReference type="InterPro" id="IPR013830">
    <property type="entry name" value="SGNH_hydro"/>
</dbReference>
<dbReference type="GO" id="GO:0016788">
    <property type="term" value="F:hydrolase activity, acting on ester bonds"/>
    <property type="evidence" value="ECO:0007669"/>
    <property type="project" value="UniProtKB-ARBA"/>
</dbReference>
<dbReference type="Pfam" id="PF13472">
    <property type="entry name" value="Lipase_GDSL_2"/>
    <property type="match status" value="1"/>
</dbReference>
<gene>
    <name evidence="3" type="ORF">LX95_02516</name>
</gene>
<dbReference type="RefSeq" id="WP_111541782.1">
    <property type="nucleotide sequence ID" value="NZ_QKYV01000007.1"/>
</dbReference>
<protein>
    <submittedName>
        <fullName evidence="3">Lysophospholipase L1-like esterase</fullName>
    </submittedName>
</protein>
<dbReference type="SUPFAM" id="SSF52266">
    <property type="entry name" value="SGNH hydrolase"/>
    <property type="match status" value="1"/>
</dbReference>